<feature type="region of interest" description="Disordered" evidence="1">
    <location>
        <begin position="145"/>
        <end position="167"/>
    </location>
</feature>
<gene>
    <name evidence="2" type="ORF">TSPGSL018_18470</name>
</gene>
<dbReference type="AlphaFoldDB" id="A0A061S2N2"/>
<accession>A0A061S2N2</accession>
<feature type="region of interest" description="Disordered" evidence="1">
    <location>
        <begin position="372"/>
        <end position="392"/>
    </location>
</feature>
<reference evidence="2" key="1">
    <citation type="submission" date="2014-05" db="EMBL/GenBank/DDBJ databases">
        <title>The transcriptome of the halophilic microalga Tetraselmis sp. GSL018 isolated from the Great Salt Lake, Utah.</title>
        <authorList>
            <person name="Jinkerson R.E."/>
            <person name="D'Adamo S."/>
            <person name="Posewitz M.C."/>
        </authorList>
    </citation>
    <scope>NUCLEOTIDE SEQUENCE</scope>
    <source>
        <strain evidence="2">GSL018</strain>
    </source>
</reference>
<protein>
    <submittedName>
        <fullName evidence="2">Uncharacterized protein</fullName>
    </submittedName>
</protein>
<sequence>MDKLECLSHDVKDFLDVCFCDVSSDMSLNDFPNQLEPCSLGCSGTNEFPPASNQLFGDFSVNSGSEPTQFGNYNQKFPCTLSSLPAWFPQPSSNTECRSSVTESPGYSLDSTKERKVTSTSANSCDSLLNFDCDCFFADLPEASSKTPVAQDGNHSERQRKRMRTTELDTSKRCDHILIPKTLSFCPQMCLSKVEPVRPQTEAKESGKLIQHSTTWVLQYVKGFAEKAEKFFEATHASKQPNSLFEQTESSLNGIQAELKEKFPAIQLQDIRSIKRSIGVQCNQLEILLRPSATHFKEHNHNVFSTCSSHRSMSMLHNMPERTGDSNSKCRSATQKIQHQGGFVKSDPCDAYEDLHSPEKTCQNLSMAEYGSTGGDGHVEERSGNIQGRRLNPRRGSTAMHIMACYALRRLPNNEGTLNEIGEIITLNHVFSSKLDWSPRPGTKNYPRWKDALLGCFKRGRYPHLQKTGRKKGSLAVYKLIEEVLDLDRSLSMQEARRLRKNSDFM</sequence>
<dbReference type="EMBL" id="GBEZ01008414">
    <property type="protein sequence ID" value="JAC77125.1"/>
    <property type="molecule type" value="Transcribed_RNA"/>
</dbReference>
<evidence type="ECO:0000256" key="1">
    <source>
        <dbReference type="SAM" id="MobiDB-lite"/>
    </source>
</evidence>
<proteinExistence type="predicted"/>
<evidence type="ECO:0000313" key="2">
    <source>
        <dbReference type="EMBL" id="JAC77125.1"/>
    </source>
</evidence>
<organism evidence="2">
    <name type="scientific">Tetraselmis sp. GSL018</name>
    <dbReference type="NCBI Taxonomy" id="582737"/>
    <lineage>
        <taxon>Eukaryota</taxon>
        <taxon>Viridiplantae</taxon>
        <taxon>Chlorophyta</taxon>
        <taxon>core chlorophytes</taxon>
        <taxon>Chlorodendrophyceae</taxon>
        <taxon>Chlorodendrales</taxon>
        <taxon>Chlorodendraceae</taxon>
        <taxon>Tetraselmis</taxon>
    </lineage>
</organism>
<name>A0A061S2N2_9CHLO</name>